<proteinExistence type="predicted"/>
<evidence type="ECO:0000313" key="2">
    <source>
        <dbReference type="Proteomes" id="UP000753908"/>
    </source>
</evidence>
<reference evidence="1" key="2">
    <citation type="journal article" date="2022" name="Microbiol. Resour. Announc.">
        <title>Metagenome Sequencing to Explore Phylogenomics of Terrestrial Cyanobacteria.</title>
        <authorList>
            <person name="Ward R.D."/>
            <person name="Stajich J.E."/>
            <person name="Johansen J.R."/>
            <person name="Huntemann M."/>
            <person name="Clum A."/>
            <person name="Foster B."/>
            <person name="Foster B."/>
            <person name="Roux S."/>
            <person name="Palaniappan K."/>
            <person name="Varghese N."/>
            <person name="Mukherjee S."/>
            <person name="Reddy T.B.K."/>
            <person name="Daum C."/>
            <person name="Copeland A."/>
            <person name="Chen I.A."/>
            <person name="Ivanova N.N."/>
            <person name="Kyrpides N.C."/>
            <person name="Shapiro N."/>
            <person name="Eloe-Fadrosh E.A."/>
            <person name="Pietrasiak N."/>
        </authorList>
    </citation>
    <scope>NUCLEOTIDE SEQUENCE</scope>
    <source>
        <strain evidence="1">CPER-KK1</strain>
    </source>
</reference>
<accession>A0A951U803</accession>
<gene>
    <name evidence="1" type="ORF">KME25_02365</name>
</gene>
<evidence type="ECO:0000313" key="1">
    <source>
        <dbReference type="EMBL" id="MBW4543282.1"/>
    </source>
</evidence>
<dbReference type="Proteomes" id="UP000753908">
    <property type="component" value="Unassembled WGS sequence"/>
</dbReference>
<name>A0A951U803_9CYAN</name>
<sequence length="51" mass="5734">MSQRTIDWANAIAHPVSYHNLLSLRRISLRVPFIQKPIPSSATLVLSVTSF</sequence>
<reference evidence="1" key="1">
    <citation type="submission" date="2021-05" db="EMBL/GenBank/DDBJ databases">
        <authorList>
            <person name="Pietrasiak N."/>
            <person name="Ward R."/>
            <person name="Stajich J.E."/>
            <person name="Kurbessoian T."/>
        </authorList>
    </citation>
    <scope>NUCLEOTIDE SEQUENCE</scope>
    <source>
        <strain evidence="1">CPER-KK1</strain>
    </source>
</reference>
<organism evidence="1 2">
    <name type="scientific">Symplocastrum torsivum CPER-KK1</name>
    <dbReference type="NCBI Taxonomy" id="450513"/>
    <lineage>
        <taxon>Bacteria</taxon>
        <taxon>Bacillati</taxon>
        <taxon>Cyanobacteriota</taxon>
        <taxon>Cyanophyceae</taxon>
        <taxon>Oscillatoriophycideae</taxon>
        <taxon>Oscillatoriales</taxon>
        <taxon>Microcoleaceae</taxon>
        <taxon>Symplocastrum</taxon>
    </lineage>
</organism>
<dbReference type="EMBL" id="JAHHIF010000003">
    <property type="protein sequence ID" value="MBW4543282.1"/>
    <property type="molecule type" value="Genomic_DNA"/>
</dbReference>
<dbReference type="AlphaFoldDB" id="A0A951U803"/>
<comment type="caution">
    <text evidence="1">The sequence shown here is derived from an EMBL/GenBank/DDBJ whole genome shotgun (WGS) entry which is preliminary data.</text>
</comment>
<protein>
    <submittedName>
        <fullName evidence="1">Uncharacterized protein</fullName>
    </submittedName>
</protein>